<reference evidence="11" key="1">
    <citation type="submission" date="2012-07" db="EMBL/GenBank/DDBJ databases">
        <title>Genome of the Chinese tree shrew, a rising model animal genetically related to primates.</title>
        <authorList>
            <person name="Zhang G."/>
            <person name="Fan Y."/>
            <person name="Yao Y."/>
            <person name="Huang Z."/>
        </authorList>
    </citation>
    <scope>NUCLEOTIDE SEQUENCE [LARGE SCALE GENOMIC DNA]</scope>
</reference>
<evidence type="ECO:0000256" key="1">
    <source>
        <dbReference type="ARBA" id="ARBA00004419"/>
    </source>
</evidence>
<dbReference type="InParanoid" id="L9KPS2"/>
<dbReference type="GO" id="GO:0006879">
    <property type="term" value="P:intracellular iron ion homeostasis"/>
    <property type="evidence" value="ECO:0007669"/>
    <property type="project" value="UniProtKB-KW"/>
</dbReference>
<dbReference type="STRING" id="246437.L9KPS2"/>
<dbReference type="PANTHER" id="PTHR11431:SF37">
    <property type="entry name" value="FERRITIN HEAVY CHAIN"/>
    <property type="match status" value="1"/>
</dbReference>
<sequence>MASKITRITLVSFTDKKSTSSSIMPQWTGCTVCSTVPRLCRCHSPHNLLGENTDKVYQNYHQEAAIIRQINLEFYASYIYLSMSFYFGHDDVALKNFVKYFLHQSHEEREHTEKRMKLQNQ</sequence>
<keyword evidence="4 7" id="KW-0479">Metal-binding</keyword>
<gene>
    <name evidence="10" type="ORF">TREES_T100011999</name>
</gene>
<feature type="binding site" evidence="7">
    <location>
        <position position="108"/>
    </location>
    <ligand>
        <name>Fe cation</name>
        <dbReference type="ChEBI" id="CHEBI:24875"/>
        <label>2</label>
    </ligand>
</feature>
<dbReference type="InterPro" id="IPR008331">
    <property type="entry name" value="Ferritin_DPS_dom"/>
</dbReference>
<evidence type="ECO:0000256" key="7">
    <source>
        <dbReference type="PIRSR" id="PIRSR601519-1"/>
    </source>
</evidence>
<dbReference type="SUPFAM" id="SSF47240">
    <property type="entry name" value="Ferritin-like"/>
    <property type="match status" value="1"/>
</dbReference>
<dbReference type="InterPro" id="IPR012347">
    <property type="entry name" value="Ferritin-like"/>
</dbReference>
<keyword evidence="3 8" id="KW-0409">Iron storage</keyword>
<feature type="domain" description="Ferritin-like diiron" evidence="9">
    <location>
        <begin position="56"/>
        <end position="121"/>
    </location>
</feature>
<dbReference type="InterPro" id="IPR009040">
    <property type="entry name" value="Ferritin-like_diiron"/>
</dbReference>
<name>L9KPS2_TUPCH</name>
<dbReference type="GO" id="GO:0008199">
    <property type="term" value="F:ferric iron binding"/>
    <property type="evidence" value="ECO:0007669"/>
    <property type="project" value="InterPro"/>
</dbReference>
<dbReference type="EMBL" id="KB320729">
    <property type="protein sequence ID" value="ELW64449.1"/>
    <property type="molecule type" value="Genomic_DNA"/>
</dbReference>
<dbReference type="InterPro" id="IPR001519">
    <property type="entry name" value="Ferritin"/>
</dbReference>
<evidence type="ECO:0000256" key="3">
    <source>
        <dbReference type="ARBA" id="ARBA00022434"/>
    </source>
</evidence>
<keyword evidence="5 7" id="KW-0408">Iron</keyword>
<dbReference type="InterPro" id="IPR009078">
    <property type="entry name" value="Ferritin-like_SF"/>
</dbReference>
<evidence type="ECO:0000256" key="4">
    <source>
        <dbReference type="ARBA" id="ARBA00022723"/>
    </source>
</evidence>
<dbReference type="GO" id="GO:0006826">
    <property type="term" value="P:iron ion transport"/>
    <property type="evidence" value="ECO:0007669"/>
    <property type="project" value="InterPro"/>
</dbReference>
<evidence type="ECO:0000259" key="9">
    <source>
        <dbReference type="PROSITE" id="PS50905"/>
    </source>
</evidence>
<feature type="binding site" evidence="7">
    <location>
        <position position="73"/>
    </location>
    <ligand>
        <name>Fe cation</name>
        <dbReference type="ChEBI" id="CHEBI:24875"/>
        <label>1</label>
    </ligand>
</feature>
<comment type="similarity">
    <text evidence="2 8">Belongs to the ferritin family.</text>
</comment>
<proteinExistence type="inferred from homology"/>
<dbReference type="GO" id="GO:0004322">
    <property type="term" value="F:ferroxidase activity"/>
    <property type="evidence" value="ECO:0007669"/>
    <property type="project" value="UniProtKB-EC"/>
</dbReference>
<dbReference type="PROSITE" id="PS50905">
    <property type="entry name" value="FERRITIN_LIKE"/>
    <property type="match status" value="1"/>
</dbReference>
<dbReference type="Pfam" id="PF00210">
    <property type="entry name" value="Ferritin"/>
    <property type="match status" value="1"/>
</dbReference>
<dbReference type="GO" id="GO:0008198">
    <property type="term" value="F:ferrous iron binding"/>
    <property type="evidence" value="ECO:0007669"/>
    <property type="project" value="TreeGrafter"/>
</dbReference>
<dbReference type="GO" id="GO:0005776">
    <property type="term" value="C:autophagosome"/>
    <property type="evidence" value="ECO:0007669"/>
    <property type="project" value="UniProtKB-SubCell"/>
</dbReference>
<comment type="subcellular location">
    <subcellularLocation>
        <location evidence="1">Cytoplasmic vesicle</location>
        <location evidence="1">Autophagosome</location>
    </subcellularLocation>
</comment>
<evidence type="ECO:0000256" key="8">
    <source>
        <dbReference type="RuleBase" id="RU361145"/>
    </source>
</evidence>
<feature type="binding site" evidence="7">
    <location>
        <position position="111"/>
    </location>
    <ligand>
        <name>Fe cation</name>
        <dbReference type="ChEBI" id="CHEBI:24875"/>
        <label>1</label>
    </ligand>
</feature>
<evidence type="ECO:0000256" key="5">
    <source>
        <dbReference type="ARBA" id="ARBA00023004"/>
    </source>
</evidence>
<evidence type="ECO:0000313" key="10">
    <source>
        <dbReference type="EMBL" id="ELW64449.1"/>
    </source>
</evidence>
<dbReference type="Gene3D" id="1.20.1260.10">
    <property type="match status" value="1"/>
</dbReference>
<accession>L9KPS2</accession>
<dbReference type="AlphaFoldDB" id="L9KPS2"/>
<dbReference type="PANTHER" id="PTHR11431">
    <property type="entry name" value="FERRITIN"/>
    <property type="match status" value="1"/>
</dbReference>
<organism evidence="10 11">
    <name type="scientific">Tupaia chinensis</name>
    <name type="common">Chinese tree shrew</name>
    <name type="synonym">Tupaia belangeri chinensis</name>
    <dbReference type="NCBI Taxonomy" id="246437"/>
    <lineage>
        <taxon>Eukaryota</taxon>
        <taxon>Metazoa</taxon>
        <taxon>Chordata</taxon>
        <taxon>Craniata</taxon>
        <taxon>Vertebrata</taxon>
        <taxon>Euteleostomi</taxon>
        <taxon>Mammalia</taxon>
        <taxon>Eutheria</taxon>
        <taxon>Euarchontoglires</taxon>
        <taxon>Scandentia</taxon>
        <taxon>Tupaiidae</taxon>
        <taxon>Tupaia</taxon>
    </lineage>
</organism>
<evidence type="ECO:0000256" key="6">
    <source>
        <dbReference type="ARBA" id="ARBA00047990"/>
    </source>
</evidence>
<evidence type="ECO:0000256" key="2">
    <source>
        <dbReference type="ARBA" id="ARBA00007513"/>
    </source>
</evidence>
<keyword evidence="11" id="KW-1185">Reference proteome</keyword>
<comment type="function">
    <text evidence="8">Stores iron in a soluble, non-toxic, readily available form. Important for iron homeostasis. Iron is taken up in the ferrous form and deposited as ferric hydroxides after oxidation.</text>
</comment>
<reference evidence="11" key="2">
    <citation type="journal article" date="2013" name="Nat. Commun.">
        <title>Genome of the Chinese tree shrew.</title>
        <authorList>
            <person name="Fan Y."/>
            <person name="Huang Z.Y."/>
            <person name="Cao C.C."/>
            <person name="Chen C.S."/>
            <person name="Chen Y.X."/>
            <person name="Fan D.D."/>
            <person name="He J."/>
            <person name="Hou H.L."/>
            <person name="Hu L."/>
            <person name="Hu X.T."/>
            <person name="Jiang X.T."/>
            <person name="Lai R."/>
            <person name="Lang Y.S."/>
            <person name="Liang B."/>
            <person name="Liao S.G."/>
            <person name="Mu D."/>
            <person name="Ma Y.Y."/>
            <person name="Niu Y.Y."/>
            <person name="Sun X.Q."/>
            <person name="Xia J.Q."/>
            <person name="Xiao J."/>
            <person name="Xiong Z.Q."/>
            <person name="Xu L."/>
            <person name="Yang L."/>
            <person name="Zhang Y."/>
            <person name="Zhao W."/>
            <person name="Zhao X.D."/>
            <person name="Zheng Y.T."/>
            <person name="Zhou J.M."/>
            <person name="Zhu Y.B."/>
            <person name="Zhang G.J."/>
            <person name="Wang J."/>
            <person name="Yao Y.G."/>
        </authorList>
    </citation>
    <scope>NUCLEOTIDE SEQUENCE [LARGE SCALE GENOMIC DNA]</scope>
</reference>
<evidence type="ECO:0000313" key="11">
    <source>
        <dbReference type="Proteomes" id="UP000011518"/>
    </source>
</evidence>
<comment type="catalytic activity">
    <reaction evidence="6">
        <text>4 Fe(2+) + O2 + 4 H(+) = 4 Fe(3+) + 2 H2O</text>
        <dbReference type="Rhea" id="RHEA:11148"/>
        <dbReference type="ChEBI" id="CHEBI:15377"/>
        <dbReference type="ChEBI" id="CHEBI:15378"/>
        <dbReference type="ChEBI" id="CHEBI:15379"/>
        <dbReference type="ChEBI" id="CHEBI:29033"/>
        <dbReference type="ChEBI" id="CHEBI:29034"/>
        <dbReference type="EC" id="1.16.3.1"/>
    </reaction>
</comment>
<protein>
    <recommendedName>
        <fullName evidence="8">Ferritin</fullName>
    </recommendedName>
</protein>
<dbReference type="Proteomes" id="UP000011518">
    <property type="component" value="Unassembled WGS sequence"/>
</dbReference>